<dbReference type="Gene3D" id="4.10.1050.10">
    <property type="entry name" value="At2g23090-like"/>
    <property type="match status" value="1"/>
</dbReference>
<dbReference type="EMBL" id="AJIL01000233">
    <property type="protein sequence ID" value="KNE90854.1"/>
    <property type="molecule type" value="Genomic_DNA"/>
</dbReference>
<dbReference type="Proteomes" id="UP000054564">
    <property type="component" value="Unassembled WGS sequence"/>
</dbReference>
<organism evidence="3 4">
    <name type="scientific">Puccinia striiformis f. sp. tritici PST-78</name>
    <dbReference type="NCBI Taxonomy" id="1165861"/>
    <lineage>
        <taxon>Eukaryota</taxon>
        <taxon>Fungi</taxon>
        <taxon>Dikarya</taxon>
        <taxon>Basidiomycota</taxon>
        <taxon>Pucciniomycotina</taxon>
        <taxon>Pucciniomycetes</taxon>
        <taxon>Pucciniales</taxon>
        <taxon>Pucciniaceae</taxon>
        <taxon>Puccinia</taxon>
    </lineage>
</organism>
<keyword evidence="4" id="KW-1185">Reference proteome</keyword>
<dbReference type="Pfam" id="PF12907">
    <property type="entry name" value="zf-met2"/>
    <property type="match status" value="1"/>
</dbReference>
<evidence type="ECO:0000313" key="3">
    <source>
        <dbReference type="EMBL" id="KNE90854.1"/>
    </source>
</evidence>
<dbReference type="SUPFAM" id="SSF118359">
    <property type="entry name" value="Expressed protein At2g23090/F21P24.15"/>
    <property type="match status" value="1"/>
</dbReference>
<dbReference type="InterPro" id="IPR039438">
    <property type="entry name" value="At2g23090-like_Znf"/>
</dbReference>
<feature type="region of interest" description="Disordered" evidence="1">
    <location>
        <begin position="1"/>
        <end position="100"/>
    </location>
</feature>
<reference evidence="4" key="1">
    <citation type="submission" date="2014-03" db="EMBL/GenBank/DDBJ databases">
        <title>The Genome Sequence of Puccinia striiformis f. sp. tritici PST-78.</title>
        <authorList>
            <consortium name="The Broad Institute Genome Sequencing Platform"/>
            <person name="Cuomo C."/>
            <person name="Hulbert S."/>
            <person name="Chen X."/>
            <person name="Walker B."/>
            <person name="Young S.K."/>
            <person name="Zeng Q."/>
            <person name="Gargeya S."/>
            <person name="Fitzgerald M."/>
            <person name="Haas B."/>
            <person name="Abouelleil A."/>
            <person name="Alvarado L."/>
            <person name="Arachchi H.M."/>
            <person name="Berlin A.M."/>
            <person name="Chapman S.B."/>
            <person name="Goldberg J."/>
            <person name="Griggs A."/>
            <person name="Gujja S."/>
            <person name="Hansen M."/>
            <person name="Howarth C."/>
            <person name="Imamovic A."/>
            <person name="Larimer J."/>
            <person name="McCowan C."/>
            <person name="Montmayeur A."/>
            <person name="Murphy C."/>
            <person name="Neiman D."/>
            <person name="Pearson M."/>
            <person name="Priest M."/>
            <person name="Roberts A."/>
            <person name="Saif S."/>
            <person name="Shea T."/>
            <person name="Sisk P."/>
            <person name="Sykes S."/>
            <person name="Wortman J."/>
            <person name="Nusbaum C."/>
            <person name="Birren B."/>
        </authorList>
    </citation>
    <scope>NUCLEOTIDE SEQUENCE [LARGE SCALE GENOMIC DNA]</scope>
    <source>
        <strain evidence="4">race PST-78</strain>
    </source>
</reference>
<gene>
    <name evidence="3" type="ORF">PSTG_15720</name>
</gene>
<accession>A0A0L0UVT4</accession>
<evidence type="ECO:0000259" key="2">
    <source>
        <dbReference type="Pfam" id="PF12907"/>
    </source>
</evidence>
<dbReference type="InterPro" id="IPR026939">
    <property type="entry name" value="ZNF706/At2g23090_sf"/>
</dbReference>
<protein>
    <recommendedName>
        <fullName evidence="2">At2g23090-like zinc-binding domain-containing protein</fullName>
    </recommendedName>
</protein>
<dbReference type="AlphaFoldDB" id="A0A0L0UVT4"/>
<sequence>MACRTSAPETSTEHLGSIGNESLRNTYPFAQTSDSLNPACKSIPSADILPAADQQTDQPRSFDTRPASKKTLRSQESKRQVLAGTKITTNAGGIPKKAEKPKAQCQICRGEFIATMPTVLRDHAANKHVKNTFEQCFPGIQV</sequence>
<name>A0A0L0UVT4_9BASI</name>
<feature type="compositionally biased region" description="Polar residues" evidence="1">
    <location>
        <begin position="7"/>
        <end position="36"/>
    </location>
</feature>
<evidence type="ECO:0000256" key="1">
    <source>
        <dbReference type="SAM" id="MobiDB-lite"/>
    </source>
</evidence>
<comment type="caution">
    <text evidence="3">The sequence shown here is derived from an EMBL/GenBank/DDBJ whole genome shotgun (WGS) entry which is preliminary data.</text>
</comment>
<proteinExistence type="predicted"/>
<evidence type="ECO:0000313" key="4">
    <source>
        <dbReference type="Proteomes" id="UP000054564"/>
    </source>
</evidence>
<feature type="domain" description="At2g23090-like zinc-binding" evidence="2">
    <location>
        <begin position="104"/>
        <end position="139"/>
    </location>
</feature>
<dbReference type="OrthoDB" id="2532623at2759"/>